<proteinExistence type="predicted"/>
<keyword evidence="2" id="KW-1185">Reference proteome</keyword>
<protein>
    <submittedName>
        <fullName evidence="1">Uncharacterized protein</fullName>
    </submittedName>
</protein>
<evidence type="ECO:0000313" key="2">
    <source>
        <dbReference type="Proteomes" id="UP000215914"/>
    </source>
</evidence>
<dbReference type="InParanoid" id="A0A251TK86"/>
<reference evidence="2" key="1">
    <citation type="journal article" date="2017" name="Nature">
        <title>The sunflower genome provides insights into oil metabolism, flowering and Asterid evolution.</title>
        <authorList>
            <person name="Badouin H."/>
            <person name="Gouzy J."/>
            <person name="Grassa C.J."/>
            <person name="Murat F."/>
            <person name="Staton S.E."/>
            <person name="Cottret L."/>
            <person name="Lelandais-Briere C."/>
            <person name="Owens G.L."/>
            <person name="Carrere S."/>
            <person name="Mayjonade B."/>
            <person name="Legrand L."/>
            <person name="Gill N."/>
            <person name="Kane N.C."/>
            <person name="Bowers J.E."/>
            <person name="Hubner S."/>
            <person name="Bellec A."/>
            <person name="Berard A."/>
            <person name="Berges H."/>
            <person name="Blanchet N."/>
            <person name="Boniface M.C."/>
            <person name="Brunel D."/>
            <person name="Catrice O."/>
            <person name="Chaidir N."/>
            <person name="Claudel C."/>
            <person name="Donnadieu C."/>
            <person name="Faraut T."/>
            <person name="Fievet G."/>
            <person name="Helmstetter N."/>
            <person name="King M."/>
            <person name="Knapp S.J."/>
            <person name="Lai Z."/>
            <person name="Le Paslier M.C."/>
            <person name="Lippi Y."/>
            <person name="Lorenzon L."/>
            <person name="Mandel J.R."/>
            <person name="Marage G."/>
            <person name="Marchand G."/>
            <person name="Marquand E."/>
            <person name="Bret-Mestries E."/>
            <person name="Morien E."/>
            <person name="Nambeesan S."/>
            <person name="Nguyen T."/>
            <person name="Pegot-Espagnet P."/>
            <person name="Pouilly N."/>
            <person name="Raftis F."/>
            <person name="Sallet E."/>
            <person name="Schiex T."/>
            <person name="Thomas J."/>
            <person name="Vandecasteele C."/>
            <person name="Vares D."/>
            <person name="Vear F."/>
            <person name="Vautrin S."/>
            <person name="Crespi M."/>
            <person name="Mangin B."/>
            <person name="Burke J.M."/>
            <person name="Salse J."/>
            <person name="Munos S."/>
            <person name="Vincourt P."/>
            <person name="Rieseberg L.H."/>
            <person name="Langlade N.B."/>
        </authorList>
    </citation>
    <scope>NUCLEOTIDE SEQUENCE [LARGE SCALE GENOMIC DNA]</scope>
    <source>
        <strain evidence="2">cv. SF193</strain>
    </source>
</reference>
<sequence>MCYLCMFIFKSKCVVNQSNQSRLKGESNSMEIESKLWFRNIENRRKTLKTRLADRTGQPDRTG</sequence>
<gene>
    <name evidence="1" type="ORF">HannXRQ_Chr10g0297241</name>
</gene>
<dbReference type="EMBL" id="CM007899">
    <property type="protein sequence ID" value="OTG11304.1"/>
    <property type="molecule type" value="Genomic_DNA"/>
</dbReference>
<dbReference type="Proteomes" id="UP000215914">
    <property type="component" value="Chromosome 10"/>
</dbReference>
<dbReference type="AlphaFoldDB" id="A0A251TK86"/>
<accession>A0A251TK86</accession>
<evidence type="ECO:0000313" key="1">
    <source>
        <dbReference type="EMBL" id="OTG11304.1"/>
    </source>
</evidence>
<organism evidence="1 2">
    <name type="scientific">Helianthus annuus</name>
    <name type="common">Common sunflower</name>
    <dbReference type="NCBI Taxonomy" id="4232"/>
    <lineage>
        <taxon>Eukaryota</taxon>
        <taxon>Viridiplantae</taxon>
        <taxon>Streptophyta</taxon>
        <taxon>Embryophyta</taxon>
        <taxon>Tracheophyta</taxon>
        <taxon>Spermatophyta</taxon>
        <taxon>Magnoliopsida</taxon>
        <taxon>eudicotyledons</taxon>
        <taxon>Gunneridae</taxon>
        <taxon>Pentapetalae</taxon>
        <taxon>asterids</taxon>
        <taxon>campanulids</taxon>
        <taxon>Asterales</taxon>
        <taxon>Asteraceae</taxon>
        <taxon>Asteroideae</taxon>
        <taxon>Heliantheae alliance</taxon>
        <taxon>Heliantheae</taxon>
        <taxon>Helianthus</taxon>
    </lineage>
</organism>
<name>A0A251TK86_HELAN</name>